<dbReference type="Gene3D" id="3.40.50.1980">
    <property type="entry name" value="Nitrogenase molybdenum iron protein domain"/>
    <property type="match status" value="3"/>
</dbReference>
<keyword evidence="5" id="KW-1185">Reference proteome</keyword>
<accession>D9SVW1</accession>
<name>D9SVW1_CLOC7</name>
<dbReference type="STRING" id="573061.Clocel_3496"/>
<evidence type="ECO:0000256" key="2">
    <source>
        <dbReference type="RuleBase" id="RU004021"/>
    </source>
</evidence>
<dbReference type="Pfam" id="PF00148">
    <property type="entry name" value="Oxidored_nitro"/>
    <property type="match status" value="1"/>
</dbReference>
<dbReference type="SUPFAM" id="SSF53807">
    <property type="entry name" value="Helical backbone' metal receptor"/>
    <property type="match status" value="1"/>
</dbReference>
<keyword evidence="1 2" id="KW-0535">Nitrogen fixation</keyword>
<dbReference type="PROSITE" id="PS00699">
    <property type="entry name" value="NITROGENASE_1_1"/>
    <property type="match status" value="1"/>
</dbReference>
<dbReference type="CDD" id="cd00316">
    <property type="entry name" value="Oxidoreductase_nitrogenase"/>
    <property type="match status" value="1"/>
</dbReference>
<feature type="domain" description="Nitrogenase/oxidoreductase component 1" evidence="3">
    <location>
        <begin position="53"/>
        <end position="409"/>
    </location>
</feature>
<dbReference type="PANTHER" id="PTHR42956:SF1">
    <property type="entry name" value="NITROGENASE IRON-MOLYBDENUM COFACTOR BIOSYNTHESIS PROTEIN NIFE"/>
    <property type="match status" value="1"/>
</dbReference>
<dbReference type="OrthoDB" id="9767044at2"/>
<evidence type="ECO:0000313" key="4">
    <source>
        <dbReference type="EMBL" id="ADL53172.1"/>
    </source>
</evidence>
<proteinExistence type="inferred from homology"/>
<dbReference type="InterPro" id="IPR049939">
    <property type="entry name" value="NifE-like"/>
</dbReference>
<gene>
    <name evidence="4" type="ordered locus">Clocel_3496</name>
</gene>
<organism evidence="4 5">
    <name type="scientific">Clostridium cellulovorans (strain ATCC 35296 / DSM 3052 / OCM 3 / 743B)</name>
    <dbReference type="NCBI Taxonomy" id="573061"/>
    <lineage>
        <taxon>Bacteria</taxon>
        <taxon>Bacillati</taxon>
        <taxon>Bacillota</taxon>
        <taxon>Clostridia</taxon>
        <taxon>Eubacteriales</taxon>
        <taxon>Clostridiaceae</taxon>
        <taxon>Clostridium</taxon>
    </lineage>
</organism>
<dbReference type="KEGG" id="ccb:Clocel_3496"/>
<dbReference type="eggNOG" id="COG2710">
    <property type="taxonomic scope" value="Bacteria"/>
</dbReference>
<protein>
    <submittedName>
        <fullName evidence="4">Oxidoreductase/nitrogenase component 1</fullName>
    </submittedName>
</protein>
<dbReference type="Proteomes" id="UP000002730">
    <property type="component" value="Chromosome"/>
</dbReference>
<evidence type="ECO:0000259" key="3">
    <source>
        <dbReference type="Pfam" id="PF00148"/>
    </source>
</evidence>
<evidence type="ECO:0000313" key="5">
    <source>
        <dbReference type="Proteomes" id="UP000002730"/>
    </source>
</evidence>
<dbReference type="EMBL" id="CP002160">
    <property type="protein sequence ID" value="ADL53172.1"/>
    <property type="molecule type" value="Genomic_DNA"/>
</dbReference>
<comment type="similarity">
    <text evidence="2">Belongs to the NifD/NifK/NifE/NifN family.</text>
</comment>
<dbReference type="PANTHER" id="PTHR42956">
    <property type="entry name" value="NITROGENASE IRON-MOLYBDENUM COFACTOR BIOSYNTHESIS PROTEIN NIFE"/>
    <property type="match status" value="1"/>
</dbReference>
<dbReference type="AlphaFoldDB" id="D9SVW1"/>
<dbReference type="InterPro" id="IPR000510">
    <property type="entry name" value="Nase/OxRdtase_comp1"/>
</dbReference>
<dbReference type="HOGENOM" id="CLU_025876_3_0_9"/>
<sequence>MSLFNGNKLQGREKRLSTLSAYVGTAHKLVKEEEDRQNIRTFSEATYDEVIYALKAILDIEDSVTVIHGPAGCSTSKIHYFAEGSKSSWYVTNLNERDTILGGDEKLRETITLAYKKHEPKIIFVLATAVVAINNDDISAVVLELEEELETKIVPIFTDGFKSKTAINGYDVVLHAIGKYLVNGNKEDEKENFLNLISVSENNRNLIEILLFLKELGINTNTIPKFSRYEDIKKASRAKVSIALNDDEGYFLGRGLEEHYNVPYISSVIPIGRKNTEKWLSLVSELFNVTDVARKIIDKEALNKRKLIEEAPLSKLKFYIDLPTSIGISLVSLIKELGGDVIGLTVDEVDEINKGKLEGLKYDLPIHVASGQTFEVANILYKLKPDIYIGSPYKTSWAAKLGVIPISIGKSALYGFNGDENLVKLVKSAIRGKEATDNNATLLYEEQLPYKEAWLKKSTNWYIKQEVK</sequence>
<dbReference type="RefSeq" id="WP_010073574.1">
    <property type="nucleotide sequence ID" value="NC_014393.1"/>
</dbReference>
<dbReference type="InterPro" id="IPR000318">
    <property type="entry name" value="Nase_comp1_CS"/>
</dbReference>
<reference evidence="4 5" key="1">
    <citation type="submission" date="2010-08" db="EMBL/GenBank/DDBJ databases">
        <title>Complete sequence of Clostridium cellulovorans 743B.</title>
        <authorList>
            <consortium name="US DOE Joint Genome Institute"/>
            <person name="Lucas S."/>
            <person name="Copeland A."/>
            <person name="Lapidus A."/>
            <person name="Cheng J.-F."/>
            <person name="Bruce D."/>
            <person name="Goodwin L."/>
            <person name="Pitluck S."/>
            <person name="Chertkov O."/>
            <person name="Detter J.C."/>
            <person name="Han C."/>
            <person name="Tapia R."/>
            <person name="Land M."/>
            <person name="Hauser L."/>
            <person name="Chang Y.-J."/>
            <person name="Jeffries C."/>
            <person name="Kyrpides N."/>
            <person name="Ivanova N."/>
            <person name="Mikhailova N."/>
            <person name="Hemme C.L."/>
            <person name="Woyke T."/>
        </authorList>
    </citation>
    <scope>NUCLEOTIDE SEQUENCE [LARGE SCALE GENOMIC DNA]</scope>
    <source>
        <strain evidence="5">ATCC 35296 / DSM 3052 / OCM 3 / 743B</strain>
    </source>
</reference>
<dbReference type="GO" id="GO:0016163">
    <property type="term" value="F:nitrogenase activity"/>
    <property type="evidence" value="ECO:0007669"/>
    <property type="project" value="InterPro"/>
</dbReference>
<evidence type="ECO:0000256" key="1">
    <source>
        <dbReference type="ARBA" id="ARBA00023231"/>
    </source>
</evidence>